<evidence type="ECO:0000256" key="1">
    <source>
        <dbReference type="ARBA" id="ARBA00010923"/>
    </source>
</evidence>
<dbReference type="STRING" id="2741.SAMN04489866_12110"/>
<evidence type="ECO:0000256" key="3">
    <source>
        <dbReference type="ARBA" id="ARBA00023125"/>
    </source>
</evidence>
<evidence type="ECO:0000256" key="2">
    <source>
        <dbReference type="ARBA" id="ARBA00022747"/>
    </source>
</evidence>
<dbReference type="GO" id="GO:0009307">
    <property type="term" value="P:DNA restriction-modification system"/>
    <property type="evidence" value="ECO:0007669"/>
    <property type="project" value="UniProtKB-KW"/>
</dbReference>
<keyword evidence="9" id="KW-1185">Reference proteome</keyword>
<dbReference type="Gene3D" id="3.90.220.20">
    <property type="entry name" value="DNA methylase specificity domains"/>
    <property type="match status" value="2"/>
</dbReference>
<dbReference type="InterPro" id="IPR044946">
    <property type="entry name" value="Restrct_endonuc_typeI_TRD_sf"/>
</dbReference>
<dbReference type="GO" id="GO:0003677">
    <property type="term" value="F:DNA binding"/>
    <property type="evidence" value="ECO:0007669"/>
    <property type="project" value="UniProtKB-KW"/>
</dbReference>
<comment type="similarity">
    <text evidence="1">Belongs to the type-I restriction system S methylase family.</text>
</comment>
<name>A0A1G7AC65_PEPNI</name>
<sequence length="461" mass="52421">MKSYSEYKEMNLPWLKTIPAHWEIRRNKNIFTEIKEKVGERSSEYTLLSLTLNGIIPRDLDAGGKFPSDFGKYKVIKKGDMVFCLFDVDETPRTVGLSNFDGMLTGAYTIMDVNNINSRYILYYYLALDNGKLLKPLYTGLRKTINVNTFQSTQIPAPPRAEQDQIVRFLDWKVSAVNRLISVKKKQVIVYRELRKAIIDQGMLYGFKNTDRKDSGIYWLGEVPATWDVLPLKRICRANASISDIVKTKNDSDLVTFLPMENVSETGNVDCSIKKKIADVRTGFSSFSKGDVVVAKITPCFENGKGACLDDLDTDIGFGTTEFINLRPSEKVLSKYLYMITMTRPFRKLGEEVMTGSAGQKRVSVNYIKNFTLGIPGIEEQESILAKIEQRLVQIDKIIEIERENIKHLLELKARIISDAVTGKIDVRNITVPEYEYVDNAADDDSERESEVNEGLNEEEE</sequence>
<dbReference type="RefSeq" id="WP_091792445.1">
    <property type="nucleotide sequence ID" value="NZ_FNAF01000021.1"/>
</dbReference>
<reference evidence="8 9" key="1">
    <citation type="submission" date="2016-10" db="EMBL/GenBank/DDBJ databases">
        <authorList>
            <person name="de Groot N.N."/>
        </authorList>
    </citation>
    <scope>NUCLEOTIDE SEQUENCE [LARGE SCALE GENOMIC DNA]</scope>
    <source>
        <strain evidence="8 9">DSM 20475</strain>
    </source>
</reference>
<gene>
    <name evidence="8" type="ORF">SAMN04489866_12110</name>
</gene>
<evidence type="ECO:0000256" key="6">
    <source>
        <dbReference type="SAM" id="MobiDB-lite"/>
    </source>
</evidence>
<feature type="region of interest" description="Disordered" evidence="6">
    <location>
        <begin position="438"/>
        <end position="461"/>
    </location>
</feature>
<dbReference type="Proteomes" id="UP000198995">
    <property type="component" value="Unassembled WGS sequence"/>
</dbReference>
<dbReference type="CDD" id="cd17260">
    <property type="entry name" value="RMtype1_S_EcoEI-TRD1-CR1_like"/>
    <property type="match status" value="1"/>
</dbReference>
<evidence type="ECO:0000259" key="7">
    <source>
        <dbReference type="Pfam" id="PF01420"/>
    </source>
</evidence>
<evidence type="ECO:0000256" key="5">
    <source>
        <dbReference type="SAM" id="Coils"/>
    </source>
</evidence>
<dbReference type="Pfam" id="PF01420">
    <property type="entry name" value="Methylase_S"/>
    <property type="match status" value="2"/>
</dbReference>
<feature type="domain" description="Type I restriction modification DNA specificity" evidence="7">
    <location>
        <begin position="226"/>
        <end position="408"/>
    </location>
</feature>
<proteinExistence type="inferred from homology"/>
<comment type="subunit">
    <text evidence="4">The methyltransferase is composed of M and S polypeptides.</text>
</comment>
<dbReference type="InterPro" id="IPR000055">
    <property type="entry name" value="Restrct_endonuc_typeI_TRD"/>
</dbReference>
<feature type="coiled-coil region" evidence="5">
    <location>
        <begin position="378"/>
        <end position="405"/>
    </location>
</feature>
<keyword evidence="2" id="KW-0680">Restriction system</keyword>
<evidence type="ECO:0000313" key="9">
    <source>
        <dbReference type="Proteomes" id="UP000198995"/>
    </source>
</evidence>
<evidence type="ECO:0000256" key="4">
    <source>
        <dbReference type="ARBA" id="ARBA00038652"/>
    </source>
</evidence>
<dbReference type="OrthoDB" id="9795776at2"/>
<dbReference type="Gene3D" id="1.10.287.1120">
    <property type="entry name" value="Bipartite methylase S protein"/>
    <property type="match status" value="1"/>
</dbReference>
<dbReference type="PANTHER" id="PTHR43140">
    <property type="entry name" value="TYPE-1 RESTRICTION ENZYME ECOKI SPECIFICITY PROTEIN"/>
    <property type="match status" value="1"/>
</dbReference>
<protein>
    <submittedName>
        <fullName evidence="8">Type I restriction enzyme, S subunit</fullName>
    </submittedName>
</protein>
<organism evidence="8 9">
    <name type="scientific">Peptococcus niger</name>
    <dbReference type="NCBI Taxonomy" id="2741"/>
    <lineage>
        <taxon>Bacteria</taxon>
        <taxon>Bacillati</taxon>
        <taxon>Bacillota</taxon>
        <taxon>Clostridia</taxon>
        <taxon>Eubacteriales</taxon>
        <taxon>Peptococcaceae</taxon>
        <taxon>Peptococcus</taxon>
    </lineage>
</organism>
<dbReference type="PANTHER" id="PTHR43140:SF1">
    <property type="entry name" value="TYPE I RESTRICTION ENZYME ECOKI SPECIFICITY SUBUNIT"/>
    <property type="match status" value="1"/>
</dbReference>
<dbReference type="EMBL" id="FNAF01000021">
    <property type="protein sequence ID" value="SDE12389.1"/>
    <property type="molecule type" value="Genomic_DNA"/>
</dbReference>
<dbReference type="InterPro" id="IPR051212">
    <property type="entry name" value="Type-I_RE_S_subunit"/>
</dbReference>
<accession>A0A1G7AC65</accession>
<feature type="domain" description="Type I restriction modification DNA specificity" evidence="7">
    <location>
        <begin position="107"/>
        <end position="182"/>
    </location>
</feature>
<keyword evidence="3" id="KW-0238">DNA-binding</keyword>
<dbReference type="SUPFAM" id="SSF116734">
    <property type="entry name" value="DNA methylase specificity domain"/>
    <property type="match status" value="2"/>
</dbReference>
<evidence type="ECO:0000313" key="8">
    <source>
        <dbReference type="EMBL" id="SDE12389.1"/>
    </source>
</evidence>
<keyword evidence="5" id="KW-0175">Coiled coil</keyword>
<dbReference type="AlphaFoldDB" id="A0A1G7AC65"/>